<evidence type="ECO:0000313" key="3">
    <source>
        <dbReference type="Proteomes" id="UP001397290"/>
    </source>
</evidence>
<organism evidence="2 3">
    <name type="scientific">Beauveria asiatica</name>
    <dbReference type="NCBI Taxonomy" id="1069075"/>
    <lineage>
        <taxon>Eukaryota</taxon>
        <taxon>Fungi</taxon>
        <taxon>Dikarya</taxon>
        <taxon>Ascomycota</taxon>
        <taxon>Pezizomycotina</taxon>
        <taxon>Sordariomycetes</taxon>
        <taxon>Hypocreomycetidae</taxon>
        <taxon>Hypocreales</taxon>
        <taxon>Cordycipitaceae</taxon>
        <taxon>Beauveria</taxon>
    </lineage>
</organism>
<feature type="region of interest" description="Disordered" evidence="1">
    <location>
        <begin position="1"/>
        <end position="21"/>
    </location>
</feature>
<proteinExistence type="predicted"/>
<dbReference type="Proteomes" id="UP001397290">
    <property type="component" value="Unassembled WGS sequence"/>
</dbReference>
<feature type="region of interest" description="Disordered" evidence="1">
    <location>
        <begin position="266"/>
        <end position="354"/>
    </location>
</feature>
<comment type="caution">
    <text evidence="2">The sequence shown here is derived from an EMBL/GenBank/DDBJ whole genome shotgun (WGS) entry which is preliminary data.</text>
</comment>
<sequence length="509" mass="57657">MGVIGEPEMDEIGEPESSHLPCTPNELHIDPATDYCARWLATVPAPQYDETSLFVQEHSLSECLPKDSSPNSLGSFHAICASSHRTTHHRETPAVPHATPSSAPSRIDATPEPAPEYHIKVPYSPARPDEPSKYERKPRRKTRPDRYDTSHQHRERRTLSRRERREEKRKELRLRKEVVANFYCSATENRQVLVIRPPLAGGTMIYTRLTQRIDETCVGDRGFRERSRLRFNSAWVQRGLNSLDFVNTAVVTDLTFNELTFPITQKAAPRAASPQLPNGARKRPGLQKITPPEQIHQASADARSVIEGCSEAPTPQPGQRRGERPRQRRRPSNASISDKVPKEDDNPRNATTRPIIRYVDSGVDTMSHVGTVAPDSSRDKLHVELPAGAFDKTGEANSHVSYYNPPPVYMPQYYGMSYSNTGIHPQVGLQPGLDSAEHVPSHCQSQHVDSIPMQPEWSIYEHQSRDFSCMAPMPDIYDEYAYPSPVHELEPLYRPDEETKAFWRPNFLR</sequence>
<accession>A0AAW0RGU5</accession>
<reference evidence="2 3" key="1">
    <citation type="submission" date="2020-02" db="EMBL/GenBank/DDBJ databases">
        <title>Comparative genomics of the hypocrealean fungal genus Beauvera.</title>
        <authorList>
            <person name="Showalter D.N."/>
            <person name="Bushley K.E."/>
            <person name="Rehner S.A."/>
        </authorList>
    </citation>
    <scope>NUCLEOTIDE SEQUENCE [LARGE SCALE GENOMIC DNA]</scope>
    <source>
        <strain evidence="2 3">ARSEF4384</strain>
    </source>
</reference>
<gene>
    <name evidence="2" type="ORF">G3M48_000397</name>
</gene>
<evidence type="ECO:0000313" key="2">
    <source>
        <dbReference type="EMBL" id="KAK8141266.1"/>
    </source>
</evidence>
<keyword evidence="3" id="KW-1185">Reference proteome</keyword>
<feature type="region of interest" description="Disordered" evidence="1">
    <location>
        <begin position="84"/>
        <end position="170"/>
    </location>
</feature>
<dbReference type="EMBL" id="JAAHCF010001072">
    <property type="protein sequence ID" value="KAK8141266.1"/>
    <property type="molecule type" value="Genomic_DNA"/>
</dbReference>
<feature type="compositionally biased region" description="Basic and acidic residues" evidence="1">
    <location>
        <begin position="144"/>
        <end position="170"/>
    </location>
</feature>
<evidence type="ECO:0000256" key="1">
    <source>
        <dbReference type="SAM" id="MobiDB-lite"/>
    </source>
</evidence>
<dbReference type="AlphaFoldDB" id="A0AAW0RGU5"/>
<protein>
    <submittedName>
        <fullName evidence="2">Uncharacterized protein</fullName>
    </submittedName>
</protein>
<name>A0AAW0RGU5_9HYPO</name>